<evidence type="ECO:0000313" key="1">
    <source>
        <dbReference type="EMBL" id="MFC4662439.1"/>
    </source>
</evidence>
<evidence type="ECO:0008006" key="3">
    <source>
        <dbReference type="Google" id="ProtNLM"/>
    </source>
</evidence>
<proteinExistence type="predicted"/>
<protein>
    <recommendedName>
        <fullName evidence="3">Spore coat protein</fullName>
    </recommendedName>
</protein>
<evidence type="ECO:0000313" key="2">
    <source>
        <dbReference type="Proteomes" id="UP001595988"/>
    </source>
</evidence>
<name>A0ABV9JXC3_9BACI</name>
<organism evidence="1 2">
    <name type="scientific">Oceanobacillus aidingensis</name>
    <dbReference type="NCBI Taxonomy" id="645964"/>
    <lineage>
        <taxon>Bacteria</taxon>
        <taxon>Bacillati</taxon>
        <taxon>Bacillota</taxon>
        <taxon>Bacilli</taxon>
        <taxon>Bacillales</taxon>
        <taxon>Bacillaceae</taxon>
        <taxon>Oceanobacillus</taxon>
    </lineage>
</organism>
<accession>A0ABV9JXC3</accession>
<dbReference type="Proteomes" id="UP001595988">
    <property type="component" value="Unassembled WGS sequence"/>
</dbReference>
<sequence>MSMNMDEMNMPSVQQNNQYGMMDSRLFFGGPRPWGPGFFGPGFVPGFGPGFYGPGFIGPGFGGPYYGNPVFQYGLPFLGGVITGMAIDNFPRYSPYGYEAPYWEGNQSS</sequence>
<reference evidence="2" key="1">
    <citation type="journal article" date="2019" name="Int. J. Syst. Evol. Microbiol.">
        <title>The Global Catalogue of Microorganisms (GCM) 10K type strain sequencing project: providing services to taxonomists for standard genome sequencing and annotation.</title>
        <authorList>
            <consortium name="The Broad Institute Genomics Platform"/>
            <consortium name="The Broad Institute Genome Sequencing Center for Infectious Disease"/>
            <person name="Wu L."/>
            <person name="Ma J."/>
        </authorList>
    </citation>
    <scope>NUCLEOTIDE SEQUENCE [LARGE SCALE GENOMIC DNA]</scope>
    <source>
        <strain evidence="2">CCUG 37257</strain>
    </source>
</reference>
<dbReference type="EMBL" id="JBHSFT010000014">
    <property type="protein sequence ID" value="MFC4662439.1"/>
    <property type="molecule type" value="Genomic_DNA"/>
</dbReference>
<dbReference type="RefSeq" id="WP_226894790.1">
    <property type="nucleotide sequence ID" value="NZ_JBHSFT010000014.1"/>
</dbReference>
<keyword evidence="2" id="KW-1185">Reference proteome</keyword>
<gene>
    <name evidence="1" type="ORF">ACFO3P_09585</name>
</gene>
<comment type="caution">
    <text evidence="1">The sequence shown here is derived from an EMBL/GenBank/DDBJ whole genome shotgun (WGS) entry which is preliminary data.</text>
</comment>